<name>A0ABY0XR37_9PSED</name>
<protein>
    <submittedName>
        <fullName evidence="2">Uncharacterized protein</fullName>
    </submittedName>
</protein>
<feature type="compositionally biased region" description="Basic and acidic residues" evidence="1">
    <location>
        <begin position="20"/>
        <end position="30"/>
    </location>
</feature>
<proteinExistence type="predicted"/>
<accession>A0ABY0XR37</accession>
<dbReference type="EMBL" id="FNRV01000001">
    <property type="protein sequence ID" value="SEB94684.1"/>
    <property type="molecule type" value="Genomic_DNA"/>
</dbReference>
<comment type="caution">
    <text evidence="2">The sequence shown here is derived from an EMBL/GenBank/DDBJ whole genome shotgun (WGS) entry which is preliminary data.</text>
</comment>
<reference evidence="2 3" key="1">
    <citation type="submission" date="2016-10" db="EMBL/GenBank/DDBJ databases">
        <authorList>
            <person name="Varghese N."/>
            <person name="Submissions S."/>
        </authorList>
    </citation>
    <scope>NUCLEOTIDE SEQUENCE [LARGE SCALE GENOMIC DNA]</scope>
    <source>
        <strain evidence="2 3">DSM 18327</strain>
    </source>
</reference>
<evidence type="ECO:0000256" key="1">
    <source>
        <dbReference type="SAM" id="MobiDB-lite"/>
    </source>
</evidence>
<keyword evidence="3" id="KW-1185">Reference proteome</keyword>
<dbReference type="RefSeq" id="WP_090463161.1">
    <property type="nucleotide sequence ID" value="NZ_FNRV01000001.1"/>
</dbReference>
<sequence length="242" mass="27244">MNINAAASTQMPNPKMVKATTEHNPPDEAEKPLIDKKVRLAIEKLQAPAITGLTMDDLDAVEAFIDTSPLGAGYVGLYSRIDSFRFTILWAKESRAADALKEIDAIYSDFKADLHSKWPQLAAKPFGYTVADNGQLQVTAPPNVLTDYEKDMLNILLNKRKDLQSLTFNHAKAVVELVELDKKQFECKVTLDLNNFHKMIDYGLLFKRSALELTSTDSWLDQLRKKARQEPIERTQGLHIEA</sequence>
<organism evidence="2 3">
    <name type="scientific">Pseudomonas mohnii</name>
    <dbReference type="NCBI Taxonomy" id="395600"/>
    <lineage>
        <taxon>Bacteria</taxon>
        <taxon>Pseudomonadati</taxon>
        <taxon>Pseudomonadota</taxon>
        <taxon>Gammaproteobacteria</taxon>
        <taxon>Pseudomonadales</taxon>
        <taxon>Pseudomonadaceae</taxon>
        <taxon>Pseudomonas</taxon>
    </lineage>
</organism>
<evidence type="ECO:0000313" key="3">
    <source>
        <dbReference type="Proteomes" id="UP000199665"/>
    </source>
</evidence>
<feature type="compositionally biased region" description="Polar residues" evidence="1">
    <location>
        <begin position="1"/>
        <end position="12"/>
    </location>
</feature>
<gene>
    <name evidence="2" type="ORF">SAMN05216205_1059</name>
</gene>
<dbReference type="Proteomes" id="UP000199665">
    <property type="component" value="Unassembled WGS sequence"/>
</dbReference>
<evidence type="ECO:0000313" key="2">
    <source>
        <dbReference type="EMBL" id="SEB94684.1"/>
    </source>
</evidence>
<feature type="region of interest" description="Disordered" evidence="1">
    <location>
        <begin position="1"/>
        <end position="30"/>
    </location>
</feature>